<organism evidence="7 8">
    <name type="scientific">Natronincola ferrireducens</name>
    <dbReference type="NCBI Taxonomy" id="393762"/>
    <lineage>
        <taxon>Bacteria</taxon>
        <taxon>Bacillati</taxon>
        <taxon>Bacillota</taxon>
        <taxon>Clostridia</taxon>
        <taxon>Peptostreptococcales</taxon>
        <taxon>Natronincolaceae</taxon>
        <taxon>Natronincola</taxon>
    </lineage>
</organism>
<keyword evidence="7" id="KW-0131">Cell cycle</keyword>
<feature type="transmembrane region" description="Helical" evidence="6">
    <location>
        <begin position="29"/>
        <end position="50"/>
    </location>
</feature>
<dbReference type="EMBL" id="FNFP01000001">
    <property type="protein sequence ID" value="SDJ88222.1"/>
    <property type="molecule type" value="Genomic_DNA"/>
</dbReference>
<evidence type="ECO:0000313" key="7">
    <source>
        <dbReference type="EMBL" id="SDJ88222.1"/>
    </source>
</evidence>
<keyword evidence="3" id="KW-0133">Cell shape</keyword>
<dbReference type="PANTHER" id="PTHR30474:SF3">
    <property type="entry name" value="PEPTIDOGLYCAN GLYCOSYLTRANSFERASE RODA"/>
    <property type="match status" value="1"/>
</dbReference>
<keyword evidence="4 6" id="KW-1133">Transmembrane helix</keyword>
<feature type="transmembrane region" description="Helical" evidence="6">
    <location>
        <begin position="291"/>
        <end position="313"/>
    </location>
</feature>
<feature type="transmembrane region" description="Helical" evidence="6">
    <location>
        <begin position="217"/>
        <end position="238"/>
    </location>
</feature>
<dbReference type="InterPro" id="IPR001182">
    <property type="entry name" value="FtsW/RodA"/>
</dbReference>
<keyword evidence="8" id="KW-1185">Reference proteome</keyword>
<feature type="transmembrane region" description="Helical" evidence="6">
    <location>
        <begin position="6"/>
        <end position="22"/>
    </location>
</feature>
<keyword evidence="7" id="KW-0132">Cell division</keyword>
<name>A0A1G8XCA5_9FIRM</name>
<sequence length="402" mass="45203">MRPIGILVIINTLLFGLLYLLVEPLDPSILMAGGILTLLILASYMIIVKANMGDQYLFLIISLLSSLGVIMIYRLDPAFGSRQITWYAVGVVLYFLSYGLFRWVKNWDKYLYLYIGFGLLLFALTFILGTTIKGATNWIRIGGFTFQPAEIIKLSFVFFIAAYFTYPEKLKNIYYFLGVVYGHILFLVFQRDMGMAMLFYGIFMSVFYVFSKDKKLMLLNLAASLVIVVFGYFTMTHVQVRVEAWLNPWRDIAGRGYQITQSLFAIGTGGFFGTGLGMGRPDYIPEVHTDFIFSAICEEMGVFGGIAVVLLYFILIYRGFKITLTIPNTFRKILALGITLTYSYQTFIILGGVIKLIPLTGITLPFISYGGSALVSAFIAFGVLQALSKKSLEVEELLDFGK</sequence>
<feature type="transmembrane region" description="Helical" evidence="6">
    <location>
        <begin position="366"/>
        <end position="387"/>
    </location>
</feature>
<dbReference type="RefSeq" id="WP_090548973.1">
    <property type="nucleotide sequence ID" value="NZ_FNFP01000001.1"/>
</dbReference>
<comment type="subcellular location">
    <subcellularLocation>
        <location evidence="1">Membrane</location>
        <topology evidence="1">Multi-pass membrane protein</topology>
    </subcellularLocation>
</comment>
<evidence type="ECO:0000256" key="3">
    <source>
        <dbReference type="ARBA" id="ARBA00022960"/>
    </source>
</evidence>
<dbReference type="AlphaFoldDB" id="A0A1G8XCA5"/>
<feature type="transmembrane region" description="Helical" evidence="6">
    <location>
        <begin position="110"/>
        <end position="132"/>
    </location>
</feature>
<dbReference type="PANTHER" id="PTHR30474">
    <property type="entry name" value="CELL CYCLE PROTEIN"/>
    <property type="match status" value="1"/>
</dbReference>
<dbReference type="GO" id="GO:0008360">
    <property type="term" value="P:regulation of cell shape"/>
    <property type="evidence" value="ECO:0007669"/>
    <property type="project" value="UniProtKB-KW"/>
</dbReference>
<protein>
    <submittedName>
        <fullName evidence="7">Cell division protein FtsW, lipid II flippase</fullName>
    </submittedName>
</protein>
<evidence type="ECO:0000256" key="1">
    <source>
        <dbReference type="ARBA" id="ARBA00004141"/>
    </source>
</evidence>
<dbReference type="GO" id="GO:0015648">
    <property type="term" value="F:lipid-linked peptidoglycan transporter activity"/>
    <property type="evidence" value="ECO:0007669"/>
    <property type="project" value="TreeGrafter"/>
</dbReference>
<dbReference type="OrthoDB" id="9812661at2"/>
<feature type="transmembrane region" description="Helical" evidence="6">
    <location>
        <begin position="144"/>
        <end position="166"/>
    </location>
</feature>
<feature type="transmembrane region" description="Helical" evidence="6">
    <location>
        <begin position="56"/>
        <end position="73"/>
    </location>
</feature>
<dbReference type="STRING" id="393762.SAMN05660472_00180"/>
<feature type="transmembrane region" description="Helical" evidence="6">
    <location>
        <begin position="85"/>
        <end position="104"/>
    </location>
</feature>
<accession>A0A1G8XCA5</accession>
<evidence type="ECO:0000256" key="4">
    <source>
        <dbReference type="ARBA" id="ARBA00022989"/>
    </source>
</evidence>
<evidence type="ECO:0000256" key="2">
    <source>
        <dbReference type="ARBA" id="ARBA00022692"/>
    </source>
</evidence>
<feature type="transmembrane region" description="Helical" evidence="6">
    <location>
        <begin position="194"/>
        <end position="211"/>
    </location>
</feature>
<evidence type="ECO:0000256" key="5">
    <source>
        <dbReference type="ARBA" id="ARBA00023136"/>
    </source>
</evidence>
<proteinExistence type="predicted"/>
<dbReference type="GO" id="GO:0032153">
    <property type="term" value="C:cell division site"/>
    <property type="evidence" value="ECO:0007669"/>
    <property type="project" value="TreeGrafter"/>
</dbReference>
<keyword evidence="5 6" id="KW-0472">Membrane</keyword>
<feature type="transmembrane region" description="Helical" evidence="6">
    <location>
        <begin position="172"/>
        <end position="189"/>
    </location>
</feature>
<feature type="transmembrane region" description="Helical" evidence="6">
    <location>
        <begin position="333"/>
        <end position="354"/>
    </location>
</feature>
<reference evidence="7 8" key="1">
    <citation type="submission" date="2016-10" db="EMBL/GenBank/DDBJ databases">
        <authorList>
            <person name="de Groot N.N."/>
        </authorList>
    </citation>
    <scope>NUCLEOTIDE SEQUENCE [LARGE SCALE GENOMIC DNA]</scope>
    <source>
        <strain evidence="7 8">DSM 18346</strain>
    </source>
</reference>
<dbReference type="Pfam" id="PF01098">
    <property type="entry name" value="FTSW_RODA_SPOVE"/>
    <property type="match status" value="1"/>
</dbReference>
<keyword evidence="2 6" id="KW-0812">Transmembrane</keyword>
<gene>
    <name evidence="7" type="ORF">SAMN05660472_00180</name>
</gene>
<dbReference type="Proteomes" id="UP000198718">
    <property type="component" value="Unassembled WGS sequence"/>
</dbReference>
<evidence type="ECO:0000256" key="6">
    <source>
        <dbReference type="SAM" id="Phobius"/>
    </source>
</evidence>
<evidence type="ECO:0000313" key="8">
    <source>
        <dbReference type="Proteomes" id="UP000198718"/>
    </source>
</evidence>
<dbReference type="GO" id="GO:0005886">
    <property type="term" value="C:plasma membrane"/>
    <property type="evidence" value="ECO:0007669"/>
    <property type="project" value="TreeGrafter"/>
</dbReference>
<dbReference type="GO" id="GO:0051301">
    <property type="term" value="P:cell division"/>
    <property type="evidence" value="ECO:0007669"/>
    <property type="project" value="UniProtKB-KW"/>
</dbReference>